<evidence type="ECO:0000313" key="8">
    <source>
        <dbReference type="EMBL" id="MFD2598036.1"/>
    </source>
</evidence>
<evidence type="ECO:0000256" key="4">
    <source>
        <dbReference type="ARBA" id="ARBA00023136"/>
    </source>
</evidence>
<name>A0ABW5NFX3_9SPHI</name>
<dbReference type="InterPro" id="IPR012944">
    <property type="entry name" value="SusD_RagB_dom"/>
</dbReference>
<evidence type="ECO:0000256" key="1">
    <source>
        <dbReference type="ARBA" id="ARBA00004442"/>
    </source>
</evidence>
<dbReference type="Proteomes" id="UP001597393">
    <property type="component" value="Unassembled WGS sequence"/>
</dbReference>
<evidence type="ECO:0000313" key="9">
    <source>
        <dbReference type="Proteomes" id="UP001597393"/>
    </source>
</evidence>
<dbReference type="InterPro" id="IPR033985">
    <property type="entry name" value="SusD-like_N"/>
</dbReference>
<comment type="subcellular location">
    <subcellularLocation>
        <location evidence="1">Cell outer membrane</location>
    </subcellularLocation>
</comment>
<protein>
    <submittedName>
        <fullName evidence="8">RagB/SusD family nutrient uptake outer membrane protein</fullName>
    </submittedName>
</protein>
<evidence type="ECO:0000256" key="3">
    <source>
        <dbReference type="ARBA" id="ARBA00022729"/>
    </source>
</evidence>
<dbReference type="Pfam" id="PF07980">
    <property type="entry name" value="SusD_RagB"/>
    <property type="match status" value="1"/>
</dbReference>
<feature type="domain" description="SusD-like N-terminal" evidence="7">
    <location>
        <begin position="23"/>
        <end position="227"/>
    </location>
</feature>
<dbReference type="RefSeq" id="WP_380867559.1">
    <property type="nucleotide sequence ID" value="NZ_JBHUMA010000004.1"/>
</dbReference>
<keyword evidence="4" id="KW-0472">Membrane</keyword>
<evidence type="ECO:0000256" key="2">
    <source>
        <dbReference type="ARBA" id="ARBA00006275"/>
    </source>
</evidence>
<feature type="domain" description="RagB/SusD" evidence="6">
    <location>
        <begin position="376"/>
        <end position="499"/>
    </location>
</feature>
<comment type="caution">
    <text evidence="8">The sequence shown here is derived from an EMBL/GenBank/DDBJ whole genome shotgun (WGS) entry which is preliminary data.</text>
</comment>
<dbReference type="InterPro" id="IPR011990">
    <property type="entry name" value="TPR-like_helical_dom_sf"/>
</dbReference>
<dbReference type="SUPFAM" id="SSF48452">
    <property type="entry name" value="TPR-like"/>
    <property type="match status" value="1"/>
</dbReference>
<comment type="similarity">
    <text evidence="2">Belongs to the SusD family.</text>
</comment>
<reference evidence="9" key="1">
    <citation type="journal article" date="2019" name="Int. J. Syst. Evol. Microbiol.">
        <title>The Global Catalogue of Microorganisms (GCM) 10K type strain sequencing project: providing services to taxonomists for standard genome sequencing and annotation.</title>
        <authorList>
            <consortium name="The Broad Institute Genomics Platform"/>
            <consortium name="The Broad Institute Genome Sequencing Center for Infectious Disease"/>
            <person name="Wu L."/>
            <person name="Ma J."/>
        </authorList>
    </citation>
    <scope>NUCLEOTIDE SEQUENCE [LARGE SCALE GENOMIC DNA]</scope>
    <source>
        <strain evidence="9">KCTC 42248</strain>
    </source>
</reference>
<accession>A0ABW5NFX3</accession>
<dbReference type="Gene3D" id="1.25.40.390">
    <property type="match status" value="1"/>
</dbReference>
<keyword evidence="9" id="KW-1185">Reference proteome</keyword>
<dbReference type="Pfam" id="PF14322">
    <property type="entry name" value="SusD-like_3"/>
    <property type="match status" value="1"/>
</dbReference>
<sequence length="531" mass="59076">MKRQHKFLIFTSILAFSLASCEKYLDVMPDNRAVLDSEDKISKILVSAYPQSSFIATTEFSSDNVDDYSVTNPNYERILEQMFRWEDITEVGNDGPNRVWESCYAAIGNANQALASIEELGNPTSLDPQRGEAYVARAYSHFVLVNVFAHHYTKANAATDLGVTYMEAPERELDPKYQRNSVAEVYALIKADLEKGIPLIDDGVYGGTPKYHMNRAAANAFAARVALYTQDWDGAVRYATAAVGTNPAGSMRDNARIALSAASLVNASIAFTSSGSRSNLFILTAASTLGTYFGPYYDASRFAHGRIINENETFFANTPWGKLAASAAYTPRLYIYTGTNLDKTLIARLPYLFEYTDPVARIGYRRTVYAPFNVEETMLVRAEANIHLKNYDAAFTDMQLWVRNNVATVPADFSIARINTWANNTAYYTPTAPTAKKRLNPEFTVEAGTQENMLQALLLMRRLETMHVGLRWFDIKRYGIEVTRRVIVAGSGNTMTVGSTEAESKLGPRDKRHALQLPTDVISAGLTPNRQ</sequence>
<proteinExistence type="inferred from homology"/>
<evidence type="ECO:0000259" key="6">
    <source>
        <dbReference type="Pfam" id="PF07980"/>
    </source>
</evidence>
<keyword evidence="5" id="KW-0998">Cell outer membrane</keyword>
<evidence type="ECO:0000256" key="5">
    <source>
        <dbReference type="ARBA" id="ARBA00023237"/>
    </source>
</evidence>
<organism evidence="8 9">
    <name type="scientific">Sphingobacterium corticis</name>
    <dbReference type="NCBI Taxonomy" id="1812823"/>
    <lineage>
        <taxon>Bacteria</taxon>
        <taxon>Pseudomonadati</taxon>
        <taxon>Bacteroidota</taxon>
        <taxon>Sphingobacteriia</taxon>
        <taxon>Sphingobacteriales</taxon>
        <taxon>Sphingobacteriaceae</taxon>
        <taxon>Sphingobacterium</taxon>
    </lineage>
</organism>
<dbReference type="PROSITE" id="PS51257">
    <property type="entry name" value="PROKAR_LIPOPROTEIN"/>
    <property type="match status" value="1"/>
</dbReference>
<dbReference type="EMBL" id="JBHUMA010000004">
    <property type="protein sequence ID" value="MFD2598036.1"/>
    <property type="molecule type" value="Genomic_DNA"/>
</dbReference>
<evidence type="ECO:0000259" key="7">
    <source>
        <dbReference type="Pfam" id="PF14322"/>
    </source>
</evidence>
<gene>
    <name evidence="8" type="ORF">ACFSQ3_03645</name>
</gene>
<keyword evidence="3" id="KW-0732">Signal</keyword>